<dbReference type="AlphaFoldDB" id="A0A7W9WU92"/>
<organism evidence="1 2">
    <name type="scientific">Paraburkholderia bannensis</name>
    <dbReference type="NCBI Taxonomy" id="765414"/>
    <lineage>
        <taxon>Bacteria</taxon>
        <taxon>Pseudomonadati</taxon>
        <taxon>Pseudomonadota</taxon>
        <taxon>Betaproteobacteria</taxon>
        <taxon>Burkholderiales</taxon>
        <taxon>Burkholderiaceae</taxon>
        <taxon>Paraburkholderia</taxon>
    </lineage>
</organism>
<comment type="caution">
    <text evidence="1">The sequence shown here is derived from an EMBL/GenBank/DDBJ whole genome shotgun (WGS) entry which is preliminary data.</text>
</comment>
<accession>A0A7W9WU92</accession>
<evidence type="ECO:0000313" key="1">
    <source>
        <dbReference type="EMBL" id="MBB6103588.1"/>
    </source>
</evidence>
<dbReference type="Proteomes" id="UP000571554">
    <property type="component" value="Unassembled WGS sequence"/>
</dbReference>
<name>A0A7W9WU92_9BURK</name>
<gene>
    <name evidence="1" type="ORF">F4827_003443</name>
</gene>
<sequence>MTSTFAGGGADATGVLSWHAAAPITKPMDKHTRATRYPHAMLFSVVDDLRWTDEP</sequence>
<keyword evidence="2" id="KW-1185">Reference proteome</keyword>
<dbReference type="EMBL" id="JACHBW010000009">
    <property type="protein sequence ID" value="MBB6103588.1"/>
    <property type="molecule type" value="Genomic_DNA"/>
</dbReference>
<proteinExistence type="predicted"/>
<reference evidence="1 2" key="1">
    <citation type="submission" date="2020-08" db="EMBL/GenBank/DDBJ databases">
        <title>Above-ground endophytic microbial communities from plants in different locations in the United States.</title>
        <authorList>
            <person name="Frank C."/>
        </authorList>
    </citation>
    <scope>NUCLEOTIDE SEQUENCE [LARGE SCALE GENOMIC DNA]</scope>
    <source>
        <strain evidence="1 2">WP4_2_2</strain>
    </source>
</reference>
<protein>
    <submittedName>
        <fullName evidence="1">Uncharacterized protein</fullName>
    </submittedName>
</protein>
<evidence type="ECO:0000313" key="2">
    <source>
        <dbReference type="Proteomes" id="UP000571554"/>
    </source>
</evidence>
<dbReference type="RefSeq" id="WP_260175270.1">
    <property type="nucleotide sequence ID" value="NZ_JACHBW010000009.1"/>
</dbReference>